<keyword evidence="3" id="KW-0255">Endonuclease</keyword>
<feature type="transmembrane region" description="Helical" evidence="1">
    <location>
        <begin position="79"/>
        <end position="97"/>
    </location>
</feature>
<keyword evidence="3" id="KW-0540">Nuclease</keyword>
<comment type="caution">
    <text evidence="3">The sequence shown here is derived from an EMBL/GenBank/DDBJ whole genome shotgun (WGS) entry which is preliminary data.</text>
</comment>
<keyword evidence="4" id="KW-1185">Reference proteome</keyword>
<dbReference type="EMBL" id="JACHLK010000019">
    <property type="protein sequence ID" value="MBB6563420.1"/>
    <property type="molecule type" value="Genomic_DNA"/>
</dbReference>
<name>A0A7X0PK18_9BURK</name>
<protein>
    <submittedName>
        <fullName evidence="3">Endonuclease/exonuclease/phosphatase (EEP) superfamily protein YafD</fullName>
    </submittedName>
</protein>
<dbReference type="GO" id="GO:0004519">
    <property type="term" value="F:endonuclease activity"/>
    <property type="evidence" value="ECO:0007669"/>
    <property type="project" value="UniProtKB-KW"/>
</dbReference>
<feature type="transmembrane region" description="Helical" evidence="1">
    <location>
        <begin position="54"/>
        <end position="72"/>
    </location>
</feature>
<evidence type="ECO:0000313" key="4">
    <source>
        <dbReference type="Proteomes" id="UP000575083"/>
    </source>
</evidence>
<dbReference type="Pfam" id="PF03372">
    <property type="entry name" value="Exo_endo_phos"/>
    <property type="match status" value="1"/>
</dbReference>
<dbReference type="Proteomes" id="UP000575083">
    <property type="component" value="Unassembled WGS sequence"/>
</dbReference>
<keyword evidence="1" id="KW-0812">Transmembrane</keyword>
<dbReference type="AlphaFoldDB" id="A0A7X0PK18"/>
<evidence type="ECO:0000256" key="1">
    <source>
        <dbReference type="SAM" id="Phobius"/>
    </source>
</evidence>
<keyword evidence="3" id="KW-0378">Hydrolase</keyword>
<feature type="domain" description="Endonuclease/exonuclease/phosphatase" evidence="2">
    <location>
        <begin position="119"/>
        <end position="323"/>
    </location>
</feature>
<dbReference type="SUPFAM" id="SSF56219">
    <property type="entry name" value="DNase I-like"/>
    <property type="match status" value="1"/>
</dbReference>
<organism evidence="3 4">
    <name type="scientific">Acidovorax soli</name>
    <dbReference type="NCBI Taxonomy" id="592050"/>
    <lineage>
        <taxon>Bacteria</taxon>
        <taxon>Pseudomonadati</taxon>
        <taxon>Pseudomonadota</taxon>
        <taxon>Betaproteobacteria</taxon>
        <taxon>Burkholderiales</taxon>
        <taxon>Comamonadaceae</taxon>
        <taxon>Acidovorax</taxon>
    </lineage>
</organism>
<dbReference type="InterPro" id="IPR036691">
    <property type="entry name" value="Endo/exonu/phosph_ase_sf"/>
</dbReference>
<dbReference type="InterPro" id="IPR005135">
    <property type="entry name" value="Endo/exonuclease/phosphatase"/>
</dbReference>
<sequence>MPRQRFPRTANFITARARWLAWLCALGSLSAPVSRVLPVDQVPTLQWLVELAAHWQWLYLLVGVLALVLLVLARPSGRVGHGWLALAVLALGGSFLWQPATLPRGAEPSGPGAVLAVGSANLNLATTDFGPLTAWLASPDAPDVVFLQEFTALAQQALTGHPGVAARYPHRLEAPDPSPFGLAVLSRHPLSDLQTLQPQDLRDTLRLRAAMAWNGKAVQLSALHPMPPLDAGFAQARDRALVQEAERFAQAGGPALLVGDLNTTPWARSLFAVEATLRRTTGAAPSWPNAFGWLSVLPLDHVLASNGWQVLDSRTGPDLGSDHRPMVVRLRLAP</sequence>
<dbReference type="GO" id="GO:0004527">
    <property type="term" value="F:exonuclease activity"/>
    <property type="evidence" value="ECO:0007669"/>
    <property type="project" value="UniProtKB-KW"/>
</dbReference>
<accession>A0A7X0PK18</accession>
<dbReference type="Gene3D" id="3.60.10.10">
    <property type="entry name" value="Endonuclease/exonuclease/phosphatase"/>
    <property type="match status" value="1"/>
</dbReference>
<evidence type="ECO:0000313" key="3">
    <source>
        <dbReference type="EMBL" id="MBB6563420.1"/>
    </source>
</evidence>
<keyword evidence="1" id="KW-0472">Membrane</keyword>
<gene>
    <name evidence="3" type="ORF">HNP48_006140</name>
</gene>
<keyword evidence="1" id="KW-1133">Transmembrane helix</keyword>
<dbReference type="RefSeq" id="WP_184864434.1">
    <property type="nucleotide sequence ID" value="NZ_JACHLK010000019.1"/>
</dbReference>
<keyword evidence="3" id="KW-0269">Exonuclease</keyword>
<evidence type="ECO:0000259" key="2">
    <source>
        <dbReference type="Pfam" id="PF03372"/>
    </source>
</evidence>
<reference evidence="3 4" key="1">
    <citation type="submission" date="2020-08" db="EMBL/GenBank/DDBJ databases">
        <title>Functional genomics of gut bacteria from endangered species of beetles.</title>
        <authorList>
            <person name="Carlos-Shanley C."/>
        </authorList>
    </citation>
    <scope>NUCLEOTIDE SEQUENCE [LARGE SCALE GENOMIC DNA]</scope>
    <source>
        <strain evidence="3 4">S00198</strain>
    </source>
</reference>
<proteinExistence type="predicted"/>